<evidence type="ECO:0000256" key="3">
    <source>
        <dbReference type="SAM" id="MobiDB-lite"/>
    </source>
</evidence>
<dbReference type="Pfam" id="PF23176">
    <property type="entry name" value="bHLH_LHW"/>
    <property type="match status" value="1"/>
</dbReference>
<evidence type="ECO:0000259" key="4">
    <source>
        <dbReference type="PROSITE" id="PS50888"/>
    </source>
</evidence>
<evidence type="ECO:0000256" key="2">
    <source>
        <dbReference type="ARBA" id="ARBA00023163"/>
    </source>
</evidence>
<dbReference type="EMBL" id="JAGYWB010000009">
    <property type="protein sequence ID" value="KAI0509799.1"/>
    <property type="molecule type" value="Genomic_DNA"/>
</dbReference>
<feature type="compositionally biased region" description="Basic and acidic residues" evidence="3">
    <location>
        <begin position="414"/>
        <end position="427"/>
    </location>
</feature>
<protein>
    <recommendedName>
        <fullName evidence="4">BHLH domain-containing protein</fullName>
    </recommendedName>
</protein>
<organism evidence="5 6">
    <name type="scientific">Dendrobium nobile</name>
    <name type="common">Orchid</name>
    <dbReference type="NCBI Taxonomy" id="94219"/>
    <lineage>
        <taxon>Eukaryota</taxon>
        <taxon>Viridiplantae</taxon>
        <taxon>Streptophyta</taxon>
        <taxon>Embryophyta</taxon>
        <taxon>Tracheophyta</taxon>
        <taxon>Spermatophyta</taxon>
        <taxon>Magnoliopsida</taxon>
        <taxon>Liliopsida</taxon>
        <taxon>Asparagales</taxon>
        <taxon>Orchidaceae</taxon>
        <taxon>Epidendroideae</taxon>
        <taxon>Malaxideae</taxon>
        <taxon>Dendrobiinae</taxon>
        <taxon>Dendrobium</taxon>
    </lineage>
</organism>
<dbReference type="GO" id="GO:0046983">
    <property type="term" value="F:protein dimerization activity"/>
    <property type="evidence" value="ECO:0007669"/>
    <property type="project" value="InterPro"/>
</dbReference>
<dbReference type="AlphaFoldDB" id="A0A8T3B9V5"/>
<reference evidence="5" key="1">
    <citation type="journal article" date="2022" name="Front. Genet.">
        <title>Chromosome-Scale Assembly of the Dendrobium nobile Genome Provides Insights Into the Molecular Mechanism of the Biosynthesis of the Medicinal Active Ingredient of Dendrobium.</title>
        <authorList>
            <person name="Xu Q."/>
            <person name="Niu S.-C."/>
            <person name="Li K.-L."/>
            <person name="Zheng P.-J."/>
            <person name="Zhang X.-J."/>
            <person name="Jia Y."/>
            <person name="Liu Y."/>
            <person name="Niu Y.-X."/>
            <person name="Yu L.-H."/>
            <person name="Chen D.-F."/>
            <person name="Zhang G.-Q."/>
        </authorList>
    </citation>
    <scope>NUCLEOTIDE SEQUENCE</scope>
    <source>
        <tissue evidence="5">Leaf</tissue>
    </source>
</reference>
<accession>A0A8T3B9V5</accession>
<keyword evidence="6" id="KW-1185">Reference proteome</keyword>
<dbReference type="OrthoDB" id="778365at2759"/>
<dbReference type="PANTHER" id="PTHR46196:SF3">
    <property type="entry name" value="TRANSCRIPTION FACTOR LHW-LIKE ISOFORM X1"/>
    <property type="match status" value="1"/>
</dbReference>
<dbReference type="GO" id="GO:0003700">
    <property type="term" value="F:DNA-binding transcription factor activity"/>
    <property type="evidence" value="ECO:0007669"/>
    <property type="project" value="InterPro"/>
</dbReference>
<dbReference type="InterPro" id="IPR025610">
    <property type="entry name" value="MYC/MYB_N"/>
</dbReference>
<dbReference type="InterPro" id="IPR043561">
    <property type="entry name" value="LHW-like"/>
</dbReference>
<dbReference type="Proteomes" id="UP000829196">
    <property type="component" value="Unassembled WGS sequence"/>
</dbReference>
<gene>
    <name evidence="5" type="ORF">KFK09_010395</name>
</gene>
<feature type="region of interest" description="Disordered" evidence="3">
    <location>
        <begin position="414"/>
        <end position="436"/>
    </location>
</feature>
<keyword evidence="1" id="KW-0805">Transcription regulation</keyword>
<feature type="compositionally biased region" description="Basic residues" evidence="3">
    <location>
        <begin position="495"/>
        <end position="506"/>
    </location>
</feature>
<dbReference type="PANTHER" id="PTHR46196">
    <property type="entry name" value="TRANSCRIPTION FACTOR BHLH155-LIKE ISOFORM X1-RELATED"/>
    <property type="match status" value="1"/>
</dbReference>
<keyword evidence="2" id="KW-0804">Transcription</keyword>
<evidence type="ECO:0000313" key="6">
    <source>
        <dbReference type="Proteomes" id="UP000829196"/>
    </source>
</evidence>
<evidence type="ECO:0000313" key="5">
    <source>
        <dbReference type="EMBL" id="KAI0509799.1"/>
    </source>
</evidence>
<sequence length="678" mass="76219">METFTGISQLLRNLCHGSVWSYAILWKLQETTQMLLACEDAYASSIKSHVTMEYAPRTGFYNSDPLVTTFDCETNARIEDIPAFSIDVVISNISRYSYFLGEGIVGITASSEKHKWISLWELNSRLLLEYPEEMQLQAAAGIKTILLVPVLPFGVVQLGSFFELSEDFKIVAQIKDLFLSSQYTLEVQSIFSLEANGDIALDKPMIHKYSACLATSTESIDPSNFKPVDMQDRTNLICDETTGEELLPQLMVQPNDQLPQVGLGADSSEEIIWDEMYNELLSDFSIERAMINSSINTGSALAGDQSILSYRDEETEMIPVIGNCLAPDDPIMLNNDYCYDLNHIEESYLGFGEESDGIFLNYPGEEIQLSSPAEFQSSACIAKQSEVNELTNPTSFFQVQVPKPVEEPAAIMKDNRADNLPDDKHFESSGYRSSSITQCKDGDLLCSEVSIPGIMLSAFSNTEGFTSHLMKVQNSSTNIPSSNDDQQDTIEQELHKKRSKQGKKRGCGGSRPRDRQLIQDRIRELRELIPNGSKCSIDDLLERAVAHMMFLQSVPVHAEKLNKSKGTKVGTYSNIYEKPLPQNESSLAGELITKRNNLPVIVENLEQPDQMLIEMQCRDYGLFLDTMQAFKRLKLTILEGTLQSMSTEQWAHFIVQVPIGFNRIDILWPLMQLLQFKF</sequence>
<feature type="region of interest" description="Disordered" evidence="3">
    <location>
        <begin position="494"/>
        <end position="515"/>
    </location>
</feature>
<dbReference type="Pfam" id="PF14215">
    <property type="entry name" value="bHLH-MYC_N"/>
    <property type="match status" value="1"/>
</dbReference>
<evidence type="ECO:0000256" key="1">
    <source>
        <dbReference type="ARBA" id="ARBA00023015"/>
    </source>
</evidence>
<feature type="domain" description="BHLH" evidence="4">
    <location>
        <begin position="502"/>
        <end position="551"/>
    </location>
</feature>
<name>A0A8T3B9V5_DENNO</name>
<proteinExistence type="predicted"/>
<comment type="caution">
    <text evidence="5">The sequence shown here is derived from an EMBL/GenBank/DDBJ whole genome shotgun (WGS) entry which is preliminary data.</text>
</comment>
<dbReference type="SMR" id="A0A8T3B9V5"/>
<dbReference type="PROSITE" id="PS50888">
    <property type="entry name" value="BHLH"/>
    <property type="match status" value="1"/>
</dbReference>
<dbReference type="InterPro" id="IPR011598">
    <property type="entry name" value="bHLH_dom"/>
</dbReference>